<gene>
    <name evidence="1" type="ORF">LEP1GSC161_3959</name>
</gene>
<accession>M6VTD3</accession>
<organism evidence="1 2">
    <name type="scientific">Leptospira santarosai str. CBC1416</name>
    <dbReference type="NCBI Taxonomy" id="1193059"/>
    <lineage>
        <taxon>Bacteria</taxon>
        <taxon>Pseudomonadati</taxon>
        <taxon>Spirochaetota</taxon>
        <taxon>Spirochaetia</taxon>
        <taxon>Leptospirales</taxon>
        <taxon>Leptospiraceae</taxon>
        <taxon>Leptospira</taxon>
    </lineage>
</organism>
<evidence type="ECO:0000313" key="2">
    <source>
        <dbReference type="Proteomes" id="UP000012149"/>
    </source>
</evidence>
<name>M6VTD3_9LEPT</name>
<proteinExistence type="predicted"/>
<comment type="caution">
    <text evidence="1">The sequence shown here is derived from an EMBL/GenBank/DDBJ whole genome shotgun (WGS) entry which is preliminary data.</text>
</comment>
<dbReference type="AlphaFoldDB" id="M6VTD3"/>
<dbReference type="Proteomes" id="UP000012149">
    <property type="component" value="Unassembled WGS sequence"/>
</dbReference>
<protein>
    <submittedName>
        <fullName evidence="1">Uncharacterized protein</fullName>
    </submittedName>
</protein>
<reference evidence="1 2" key="1">
    <citation type="submission" date="2013-01" db="EMBL/GenBank/DDBJ databases">
        <authorList>
            <person name="Harkins D.M."/>
            <person name="Durkin A.S."/>
            <person name="Brinkac L.M."/>
            <person name="Haft D.H."/>
            <person name="Selengut J.D."/>
            <person name="Sanka R."/>
            <person name="DePew J."/>
            <person name="Purushe J."/>
            <person name="Matthias M.A."/>
            <person name="Vinetz J.M."/>
            <person name="Sutton G.G."/>
            <person name="Nierman W.C."/>
            <person name="Fouts D.E."/>
        </authorList>
    </citation>
    <scope>NUCLEOTIDE SEQUENCE [LARGE SCALE GENOMIC DNA]</scope>
    <source>
        <strain evidence="1 2">CBC1416</strain>
    </source>
</reference>
<sequence length="63" mass="7657">MESHTGFFQETCVTREKGLEFRFRAKRFFRLLIDSFDEETKFDAHPSFEMWKASFMYFSISVI</sequence>
<dbReference type="EMBL" id="AKWE02000176">
    <property type="protein sequence ID" value="EMO56314.1"/>
    <property type="molecule type" value="Genomic_DNA"/>
</dbReference>
<evidence type="ECO:0000313" key="1">
    <source>
        <dbReference type="EMBL" id="EMO56314.1"/>
    </source>
</evidence>